<evidence type="ECO:0000313" key="6">
    <source>
        <dbReference type="Proteomes" id="UP000292082"/>
    </source>
</evidence>
<dbReference type="AlphaFoldDB" id="A0A4Q9PW16"/>
<evidence type="ECO:0000256" key="2">
    <source>
        <dbReference type="ARBA" id="ARBA00019138"/>
    </source>
</evidence>
<dbReference type="PROSITE" id="PS51279">
    <property type="entry name" value="BCNT_C"/>
    <property type="match status" value="1"/>
</dbReference>
<feature type="region of interest" description="Disordered" evidence="3">
    <location>
        <begin position="1"/>
        <end position="53"/>
    </location>
</feature>
<dbReference type="GO" id="GO:0000812">
    <property type="term" value="C:Swr1 complex"/>
    <property type="evidence" value="ECO:0007669"/>
    <property type="project" value="TreeGrafter"/>
</dbReference>
<evidence type="ECO:0000256" key="3">
    <source>
        <dbReference type="SAM" id="MobiDB-lite"/>
    </source>
</evidence>
<accession>A0A4Q9PW16</accession>
<proteinExistence type="inferred from homology"/>
<feature type="compositionally biased region" description="Basic residues" evidence="3">
    <location>
        <begin position="159"/>
        <end position="170"/>
    </location>
</feature>
<organism evidence="5 6">
    <name type="scientific">Dichomitus squalens</name>
    <dbReference type="NCBI Taxonomy" id="114155"/>
    <lineage>
        <taxon>Eukaryota</taxon>
        <taxon>Fungi</taxon>
        <taxon>Dikarya</taxon>
        <taxon>Basidiomycota</taxon>
        <taxon>Agaricomycotina</taxon>
        <taxon>Agaricomycetes</taxon>
        <taxon>Polyporales</taxon>
        <taxon>Polyporaceae</taxon>
        <taxon>Dichomitus</taxon>
    </lineage>
</organism>
<dbReference type="InterPro" id="IPR011421">
    <property type="entry name" value="BCNT-C"/>
</dbReference>
<evidence type="ECO:0000259" key="4">
    <source>
        <dbReference type="PROSITE" id="PS51279"/>
    </source>
</evidence>
<gene>
    <name evidence="5" type="ORF">BD310DRAFT_850416</name>
</gene>
<comment type="similarity">
    <text evidence="1">Belongs to the SWC5 family.</text>
</comment>
<dbReference type="Proteomes" id="UP000292082">
    <property type="component" value="Unassembled WGS sequence"/>
</dbReference>
<dbReference type="EMBL" id="ML145120">
    <property type="protein sequence ID" value="TBU58837.1"/>
    <property type="molecule type" value="Genomic_DNA"/>
</dbReference>
<feature type="region of interest" description="Disordered" evidence="3">
    <location>
        <begin position="103"/>
        <end position="182"/>
    </location>
</feature>
<evidence type="ECO:0000313" key="5">
    <source>
        <dbReference type="EMBL" id="TBU58837.1"/>
    </source>
</evidence>
<sequence length="247" mass="26343">MPTVDTDSDNDPDYVPPDGNGDEHGSDVDAPAPKRARTDTAPEATSSVDTANEKTGAEVYAAFKASLNAPSSQIAQASASREVVKIVKRYRFAGEETTEVVEVPADSEEARKWPLWIPSDDAHGSSTPGPSKDDTTTESAAAIASSSPAASASTSAKTLGKRPGPRKAKGKLADVPAKKEPVKKLTTLDKSAMDWRAHVQGGASAEMRDELEANRRGGGFLEKVEFLQRVEARKEEVLDANKGKRRR</sequence>
<dbReference type="STRING" id="114155.A0A4Q9PW16"/>
<reference evidence="5 6" key="1">
    <citation type="submission" date="2019-01" db="EMBL/GenBank/DDBJ databases">
        <title>Draft genome sequences of three monokaryotic isolates of the white-rot basidiomycete fungus Dichomitus squalens.</title>
        <authorList>
            <consortium name="DOE Joint Genome Institute"/>
            <person name="Lopez S.C."/>
            <person name="Andreopoulos B."/>
            <person name="Pangilinan J."/>
            <person name="Lipzen A."/>
            <person name="Riley R."/>
            <person name="Ahrendt S."/>
            <person name="Ng V."/>
            <person name="Barry K."/>
            <person name="Daum C."/>
            <person name="Grigoriev I.V."/>
            <person name="Hilden K.S."/>
            <person name="Makela M.R."/>
            <person name="de Vries R.P."/>
        </authorList>
    </citation>
    <scope>NUCLEOTIDE SEQUENCE [LARGE SCALE GENOMIC DNA]</scope>
    <source>
        <strain evidence="5 6">CBS 464.89</strain>
    </source>
</reference>
<feature type="compositionally biased region" description="Acidic residues" evidence="3">
    <location>
        <begin position="1"/>
        <end position="12"/>
    </location>
</feature>
<dbReference type="PANTHER" id="PTHR48407">
    <property type="entry name" value="CRANIOFACIAL DEVELOPMENT PROTEIN 1"/>
    <property type="match status" value="1"/>
</dbReference>
<keyword evidence="6" id="KW-1185">Reference proteome</keyword>
<protein>
    <recommendedName>
        <fullName evidence="2">SWR1-complex protein 5</fullName>
    </recommendedName>
</protein>
<dbReference type="Pfam" id="PF07572">
    <property type="entry name" value="BCNT"/>
    <property type="match status" value="1"/>
</dbReference>
<feature type="compositionally biased region" description="Low complexity" evidence="3">
    <location>
        <begin position="137"/>
        <end position="158"/>
    </location>
</feature>
<dbReference type="InterPro" id="IPR027124">
    <property type="entry name" value="Swc5/CFDP1/2"/>
</dbReference>
<name>A0A4Q9PW16_9APHY</name>
<evidence type="ECO:0000256" key="1">
    <source>
        <dbReference type="ARBA" id="ARBA00010465"/>
    </source>
</evidence>
<dbReference type="PANTHER" id="PTHR48407:SF1">
    <property type="entry name" value="CRANIOFACIAL DEVELOPMENT PROTEIN 1"/>
    <property type="match status" value="1"/>
</dbReference>
<feature type="domain" description="BCNT-C" evidence="4">
    <location>
        <begin position="166"/>
        <end position="247"/>
    </location>
</feature>